<keyword evidence="4" id="KW-1185">Reference proteome</keyword>
<evidence type="ECO:0000256" key="1">
    <source>
        <dbReference type="SAM" id="MobiDB-lite"/>
    </source>
</evidence>
<feature type="transmembrane region" description="Helical" evidence="2">
    <location>
        <begin position="63"/>
        <end position="84"/>
    </location>
</feature>
<sequence length="286" mass="30352">MAVKGLMMHQRLPGTGMVVSRATVMQPRITATAKNRRGSSEDDEGGSEERLACARKVVVSRRWAALVLPIAAAASTTTTLFSVLPSPPPLLLPPQCRRQGGGGGGGCRVELHTHNGCGLGVSRFPDFVYNAEGGGGSGHAIQLPDGCWQVKFEASDINIPTVGYETTTLMGVPLPPPLRIDVVPETLEGIIDKASGKVELKFQAKFFFSAGNLYRPPPLLVNTLLTTESAQGEIRGGQGSRLDSKGNCRLVGVARLAPIDDLFMSTFLTLPSDCLADLSANFAFFT</sequence>
<dbReference type="PANTHER" id="PTHR35320:SF1">
    <property type="entry name" value="ATP-DEPENDENT CLP PROTEASE ATP-BINDING SUBUNIT"/>
    <property type="match status" value="1"/>
</dbReference>
<dbReference type="EMBL" id="OZ023710">
    <property type="protein sequence ID" value="CAK9882890.1"/>
    <property type="molecule type" value="Genomic_DNA"/>
</dbReference>
<dbReference type="Proteomes" id="UP001497522">
    <property type="component" value="Chromosome 9"/>
</dbReference>
<evidence type="ECO:0000256" key="2">
    <source>
        <dbReference type="SAM" id="Phobius"/>
    </source>
</evidence>
<name>A0ABP1C237_9BRYO</name>
<dbReference type="PANTHER" id="PTHR35320">
    <property type="entry name" value="ATP-DEPENDENT CLP PROTEASE ATP-BINDING SUBUNIT"/>
    <property type="match status" value="1"/>
</dbReference>
<organism evidence="3 4">
    <name type="scientific">Sphagnum jensenii</name>
    <dbReference type="NCBI Taxonomy" id="128206"/>
    <lineage>
        <taxon>Eukaryota</taxon>
        <taxon>Viridiplantae</taxon>
        <taxon>Streptophyta</taxon>
        <taxon>Embryophyta</taxon>
        <taxon>Bryophyta</taxon>
        <taxon>Sphagnophytina</taxon>
        <taxon>Sphagnopsida</taxon>
        <taxon>Sphagnales</taxon>
        <taxon>Sphagnaceae</taxon>
        <taxon>Sphagnum</taxon>
    </lineage>
</organism>
<proteinExistence type="predicted"/>
<keyword evidence="2" id="KW-0472">Membrane</keyword>
<evidence type="ECO:0000313" key="4">
    <source>
        <dbReference type="Proteomes" id="UP001497522"/>
    </source>
</evidence>
<gene>
    <name evidence="3" type="ORF">CSSPJE1EN2_LOCUS24141</name>
</gene>
<keyword evidence="2" id="KW-1133">Transmembrane helix</keyword>
<evidence type="ECO:0000313" key="3">
    <source>
        <dbReference type="EMBL" id="CAK9882890.1"/>
    </source>
</evidence>
<keyword evidence="2" id="KW-0812">Transmembrane</keyword>
<feature type="region of interest" description="Disordered" evidence="1">
    <location>
        <begin position="28"/>
        <end position="49"/>
    </location>
</feature>
<protein>
    <submittedName>
        <fullName evidence="3">Uncharacterized protein</fullName>
    </submittedName>
</protein>
<reference evidence="3" key="1">
    <citation type="submission" date="2024-03" db="EMBL/GenBank/DDBJ databases">
        <authorList>
            <consortium name="ELIXIR-Norway"/>
            <consortium name="Elixir Norway"/>
        </authorList>
    </citation>
    <scope>NUCLEOTIDE SEQUENCE</scope>
</reference>
<accession>A0ABP1C237</accession>